<evidence type="ECO:0000256" key="3">
    <source>
        <dbReference type="ARBA" id="ARBA00023125"/>
    </source>
</evidence>
<feature type="region of interest" description="Disordered" evidence="6">
    <location>
        <begin position="149"/>
        <end position="176"/>
    </location>
</feature>
<evidence type="ECO:0000313" key="8">
    <source>
        <dbReference type="EMBL" id="CAA0832758.1"/>
    </source>
</evidence>
<feature type="region of interest" description="Disordered" evidence="6">
    <location>
        <begin position="201"/>
        <end position="221"/>
    </location>
</feature>
<evidence type="ECO:0000313" key="9">
    <source>
        <dbReference type="Proteomes" id="UP001153555"/>
    </source>
</evidence>
<dbReference type="InterPro" id="IPR015300">
    <property type="entry name" value="DNA-bd_pseudobarrel_sf"/>
</dbReference>
<proteinExistence type="predicted"/>
<comment type="caution">
    <text evidence="8">The sequence shown here is derived from an EMBL/GenBank/DDBJ whole genome shotgun (WGS) entry which is preliminary data.</text>
</comment>
<dbReference type="PROSITE" id="PS50863">
    <property type="entry name" value="B3"/>
    <property type="match status" value="2"/>
</dbReference>
<dbReference type="CDD" id="cd10017">
    <property type="entry name" value="B3_DNA"/>
    <property type="match status" value="2"/>
</dbReference>
<dbReference type="PANTHER" id="PTHR31920">
    <property type="entry name" value="B3 DOMAIN-CONTAINING"/>
    <property type="match status" value="1"/>
</dbReference>
<dbReference type="GO" id="GO:0003677">
    <property type="term" value="F:DNA binding"/>
    <property type="evidence" value="ECO:0007669"/>
    <property type="project" value="UniProtKB-KW"/>
</dbReference>
<keyword evidence="9" id="KW-1185">Reference proteome</keyword>
<reference evidence="8" key="1">
    <citation type="submission" date="2019-12" db="EMBL/GenBank/DDBJ databases">
        <authorList>
            <person name="Scholes J."/>
        </authorList>
    </citation>
    <scope>NUCLEOTIDE SEQUENCE</scope>
</reference>
<evidence type="ECO:0000256" key="6">
    <source>
        <dbReference type="SAM" id="MobiDB-lite"/>
    </source>
</evidence>
<feature type="domain" description="TF-B3" evidence="7">
    <location>
        <begin position="13"/>
        <end position="109"/>
    </location>
</feature>
<evidence type="ECO:0000256" key="2">
    <source>
        <dbReference type="ARBA" id="ARBA00023015"/>
    </source>
</evidence>
<dbReference type="Gene3D" id="2.40.330.10">
    <property type="entry name" value="DNA-binding pseudobarrel domain"/>
    <property type="match status" value="2"/>
</dbReference>
<keyword evidence="2" id="KW-0805">Transcription regulation</keyword>
<dbReference type="GO" id="GO:0005634">
    <property type="term" value="C:nucleus"/>
    <property type="evidence" value="ECO:0007669"/>
    <property type="project" value="UniProtKB-SubCell"/>
</dbReference>
<name>A0A9N7NLM6_STRHE</name>
<dbReference type="Proteomes" id="UP001153555">
    <property type="component" value="Unassembled WGS sequence"/>
</dbReference>
<organism evidence="8 9">
    <name type="scientific">Striga hermonthica</name>
    <name type="common">Purple witchweed</name>
    <name type="synonym">Buchnera hermonthica</name>
    <dbReference type="NCBI Taxonomy" id="68872"/>
    <lineage>
        <taxon>Eukaryota</taxon>
        <taxon>Viridiplantae</taxon>
        <taxon>Streptophyta</taxon>
        <taxon>Embryophyta</taxon>
        <taxon>Tracheophyta</taxon>
        <taxon>Spermatophyta</taxon>
        <taxon>Magnoliopsida</taxon>
        <taxon>eudicotyledons</taxon>
        <taxon>Gunneridae</taxon>
        <taxon>Pentapetalae</taxon>
        <taxon>asterids</taxon>
        <taxon>lamiids</taxon>
        <taxon>Lamiales</taxon>
        <taxon>Orobanchaceae</taxon>
        <taxon>Buchnereae</taxon>
        <taxon>Striga</taxon>
    </lineage>
</organism>
<keyword evidence="3" id="KW-0238">DNA-binding</keyword>
<feature type="domain" description="TF-B3" evidence="7">
    <location>
        <begin position="243"/>
        <end position="341"/>
    </location>
</feature>
<accession>A0A9N7NLM6</accession>
<dbReference type="OrthoDB" id="913998at2759"/>
<gene>
    <name evidence="8" type="ORF">SHERM_28032</name>
</gene>
<dbReference type="EMBL" id="CACSLK010027837">
    <property type="protein sequence ID" value="CAA0832758.1"/>
    <property type="molecule type" value="Genomic_DNA"/>
</dbReference>
<dbReference type="InterPro" id="IPR050655">
    <property type="entry name" value="Plant_B3_domain"/>
</dbReference>
<dbReference type="Pfam" id="PF02362">
    <property type="entry name" value="B3"/>
    <property type="match status" value="2"/>
</dbReference>
<sequence>MNSGCRQDLPMAALKFFKIILDPKANCLRIPPEFTKSYGHNLPNRVFLKVPTGQKTQVQLVRCDDNDNNVVLQKGWEEFRDLYSLGFGHLLVFVYNGESEFNVFIFDVSAVEIDYPLFDNEVLESENGSDYVVLLEDYYLASKKRKGKAKSQENASASKKRKGKAKSQENANKGHSWSCDDDVIEVSDDYPVTKSVKSRRDISSRLKKESRSKLDVDGREPRDAYEKAKDFVSNHMTSNNPFFISVMHKSYVLERYNLTVPYAFARRNLPRVGSNSIVMVSNGKEWALSCHVGDRRAQLTTGWKSFVKENGIKVGDACVFEVMKNSKGNEPVWNVVNFRDD</sequence>
<dbReference type="PANTHER" id="PTHR31920:SF108">
    <property type="entry name" value="B3 DOMAIN-CONTAINING TRANSCRIPTION FACTOR VRN1-LIKE"/>
    <property type="match status" value="1"/>
</dbReference>
<dbReference type="SUPFAM" id="SSF101936">
    <property type="entry name" value="DNA-binding pseudobarrel domain"/>
    <property type="match status" value="2"/>
</dbReference>
<evidence type="ECO:0000256" key="5">
    <source>
        <dbReference type="ARBA" id="ARBA00023242"/>
    </source>
</evidence>
<keyword evidence="4" id="KW-0804">Transcription</keyword>
<dbReference type="AlphaFoldDB" id="A0A9N7NLM6"/>
<keyword evidence="5" id="KW-0539">Nucleus</keyword>
<evidence type="ECO:0000259" key="7">
    <source>
        <dbReference type="PROSITE" id="PS50863"/>
    </source>
</evidence>
<evidence type="ECO:0000256" key="1">
    <source>
        <dbReference type="ARBA" id="ARBA00004123"/>
    </source>
</evidence>
<dbReference type="SMART" id="SM01019">
    <property type="entry name" value="B3"/>
    <property type="match status" value="2"/>
</dbReference>
<dbReference type="InterPro" id="IPR003340">
    <property type="entry name" value="B3_DNA-bd"/>
</dbReference>
<evidence type="ECO:0000256" key="4">
    <source>
        <dbReference type="ARBA" id="ARBA00023163"/>
    </source>
</evidence>
<protein>
    <recommendedName>
        <fullName evidence="7">TF-B3 domain-containing protein</fullName>
    </recommendedName>
</protein>
<comment type="subcellular location">
    <subcellularLocation>
        <location evidence="1">Nucleus</location>
    </subcellularLocation>
</comment>